<name>A0A5J4KNT0_9CHLR</name>
<evidence type="ECO:0008006" key="4">
    <source>
        <dbReference type="Google" id="ProtNLM"/>
    </source>
</evidence>
<dbReference type="Gene3D" id="2.50.20.20">
    <property type="match status" value="1"/>
</dbReference>
<evidence type="ECO:0000313" key="2">
    <source>
        <dbReference type="EMBL" id="GER91014.1"/>
    </source>
</evidence>
<dbReference type="Proteomes" id="UP000326912">
    <property type="component" value="Unassembled WGS sequence"/>
</dbReference>
<dbReference type="AlphaFoldDB" id="A0A5J4KNT0"/>
<evidence type="ECO:0000256" key="1">
    <source>
        <dbReference type="SAM" id="SignalP"/>
    </source>
</evidence>
<dbReference type="SUPFAM" id="SSF89392">
    <property type="entry name" value="Prokaryotic lipoproteins and lipoprotein localization factors"/>
    <property type="match status" value="1"/>
</dbReference>
<dbReference type="EMBL" id="BKZW01000003">
    <property type="protein sequence ID" value="GER91014.1"/>
    <property type="molecule type" value="Genomic_DNA"/>
</dbReference>
<dbReference type="InterPro" id="IPR029046">
    <property type="entry name" value="LolA/LolB/LppX"/>
</dbReference>
<dbReference type="PROSITE" id="PS51257">
    <property type="entry name" value="PROKAR_LIPOPROTEIN"/>
    <property type="match status" value="1"/>
</dbReference>
<feature type="signal peptide" evidence="1">
    <location>
        <begin position="1"/>
        <end position="28"/>
    </location>
</feature>
<evidence type="ECO:0000313" key="3">
    <source>
        <dbReference type="Proteomes" id="UP000326912"/>
    </source>
</evidence>
<dbReference type="RefSeq" id="WP_151758714.1">
    <property type="nucleotide sequence ID" value="NZ_BKZW01000003.1"/>
</dbReference>
<feature type="chain" id="PRO_5023912311" description="Lipoprotein" evidence="1">
    <location>
        <begin position="29"/>
        <end position="323"/>
    </location>
</feature>
<proteinExistence type="predicted"/>
<protein>
    <recommendedName>
        <fullName evidence="4">Lipoprotein</fullName>
    </recommendedName>
</protein>
<organism evidence="2 3">
    <name type="scientific">Dictyobacter vulcani</name>
    <dbReference type="NCBI Taxonomy" id="2607529"/>
    <lineage>
        <taxon>Bacteria</taxon>
        <taxon>Bacillati</taxon>
        <taxon>Chloroflexota</taxon>
        <taxon>Ktedonobacteria</taxon>
        <taxon>Ktedonobacterales</taxon>
        <taxon>Dictyobacteraceae</taxon>
        <taxon>Dictyobacter</taxon>
    </lineage>
</organism>
<sequence length="323" mass="35570">MKKITHVCLTLCFLLLLALMTACGNNLATVATPATRGATLTVNNDEPEPLTAKQLLKKSQQAMQKVQSVHFTLDTKRMVSPNPTLPATSLLQSLVPMSSSASEYNLWKQGQGDEAGNATSQITLKEKWDQQNFGAHDGAIFDLNQRLQGDNVYLLGGTYVKPQWYVIEKDILQQQSDTQVYAMSGMSQLHSLLALALQKGQVHNQGTQTIGGIKLRHLKVNFTGAGLAALYNLDTENKTARINFKTSTSQVGSVDFWINAHTGYVYQLSTLMSYTLSNGIPIQQTLQFTYQKFNQPVHITIPQAIPASSWGQIYPPIYPPIPG</sequence>
<comment type="caution">
    <text evidence="2">The sequence shown here is derived from an EMBL/GenBank/DDBJ whole genome shotgun (WGS) entry which is preliminary data.</text>
</comment>
<accession>A0A5J4KNT0</accession>
<keyword evidence="3" id="KW-1185">Reference proteome</keyword>
<gene>
    <name evidence="2" type="ORF">KDW_51760</name>
</gene>
<reference evidence="2 3" key="1">
    <citation type="submission" date="2019-10" db="EMBL/GenBank/DDBJ databases">
        <title>Dictyobacter vulcani sp. nov., within the class Ktedonobacteria, isolated from soil of volcanic Mt. Zao.</title>
        <authorList>
            <person name="Zheng Y."/>
            <person name="Wang C.M."/>
            <person name="Sakai Y."/>
            <person name="Abe K."/>
            <person name="Yokota A."/>
            <person name="Yabe S."/>
        </authorList>
    </citation>
    <scope>NUCLEOTIDE SEQUENCE [LARGE SCALE GENOMIC DNA]</scope>
    <source>
        <strain evidence="2 3">W12</strain>
    </source>
</reference>
<keyword evidence="1" id="KW-0732">Signal</keyword>